<dbReference type="OrthoDB" id="2059466at2"/>
<reference evidence="1 2" key="1">
    <citation type="submission" date="2019-03" db="EMBL/GenBank/DDBJ databases">
        <title>Genomic Encyclopedia of Type Strains, Phase IV (KMG-IV): sequencing the most valuable type-strain genomes for metagenomic binning, comparative biology and taxonomic classification.</title>
        <authorList>
            <person name="Goeker M."/>
        </authorList>
    </citation>
    <scope>NUCLEOTIDE SEQUENCE [LARGE SCALE GENOMIC DNA]</scope>
    <source>
        <strain evidence="1 2">DSM 100451</strain>
    </source>
</reference>
<comment type="caution">
    <text evidence="1">The sequence shown here is derived from an EMBL/GenBank/DDBJ whole genome shotgun (WGS) entry which is preliminary data.</text>
</comment>
<gene>
    <name evidence="1" type="ORF">EDD77_102106</name>
</gene>
<proteinExistence type="predicted"/>
<protein>
    <recommendedName>
        <fullName evidence="3">DUF4177 domain-containing protein</fullName>
    </recommendedName>
</protein>
<dbReference type="RefSeq" id="WP_058966235.1">
    <property type="nucleotide sequence ID" value="NZ_CABKVM010000019.1"/>
</dbReference>
<organism evidence="1 2">
    <name type="scientific">Allofournierella massiliensis</name>
    <dbReference type="NCBI Taxonomy" id="1650663"/>
    <lineage>
        <taxon>Bacteria</taxon>
        <taxon>Bacillati</taxon>
        <taxon>Bacillota</taxon>
        <taxon>Clostridia</taxon>
        <taxon>Eubacteriales</taxon>
        <taxon>Oscillospiraceae</taxon>
        <taxon>Allofournierella</taxon>
    </lineage>
</organism>
<dbReference type="EMBL" id="SLUM01000002">
    <property type="protein sequence ID" value="TCL61367.1"/>
    <property type="molecule type" value="Genomic_DNA"/>
</dbReference>
<accession>A0A4V2QCR6</accession>
<evidence type="ECO:0000313" key="2">
    <source>
        <dbReference type="Proteomes" id="UP000295184"/>
    </source>
</evidence>
<dbReference type="AlphaFoldDB" id="A0A4V2QCR6"/>
<evidence type="ECO:0008006" key="3">
    <source>
        <dbReference type="Google" id="ProtNLM"/>
    </source>
</evidence>
<dbReference type="STRING" id="1650663.GCA_001486665_02941"/>
<sequence>MYKTIVVKYSPKAKEMAARIEDVANQMEQEGFELVSCSITPSSKGILVFRQIKTPQPTEVCEHEKG</sequence>
<dbReference type="Proteomes" id="UP000295184">
    <property type="component" value="Unassembled WGS sequence"/>
</dbReference>
<evidence type="ECO:0000313" key="1">
    <source>
        <dbReference type="EMBL" id="TCL61367.1"/>
    </source>
</evidence>
<name>A0A4V2QCR6_9FIRM</name>